<sequence length="75" mass="8712">MSYFEISTTLISKQCFTSLTSPSVFENRHLHITLVTLYKIFRRYMVDCFLIYVSSQVSSDVKVFSSLKSNFLSLL</sequence>
<comment type="caution">
    <text evidence="1">The sequence shown here is derived from an EMBL/GenBank/DDBJ whole genome shotgun (WGS) entry which is preliminary data.</text>
</comment>
<proteinExistence type="predicted"/>
<name>A0A2S5R7D4_9PROT</name>
<dbReference type="Proteomes" id="UP000239425">
    <property type="component" value="Unassembled WGS sequence"/>
</dbReference>
<keyword evidence="2" id="KW-1185">Reference proteome</keyword>
<evidence type="ECO:0000313" key="1">
    <source>
        <dbReference type="EMBL" id="PPE03203.1"/>
    </source>
</evidence>
<evidence type="ECO:0000313" key="2">
    <source>
        <dbReference type="Proteomes" id="UP000239425"/>
    </source>
</evidence>
<dbReference type="EMBL" id="PHHC01000129">
    <property type="protein sequence ID" value="PPE03203.1"/>
    <property type="molecule type" value="Genomic_DNA"/>
</dbReference>
<dbReference type="AlphaFoldDB" id="A0A2S5R7D4"/>
<organism evidence="1 2">
    <name type="scientific">Holospora curviuscula</name>
    <dbReference type="NCBI Taxonomy" id="1082868"/>
    <lineage>
        <taxon>Bacteria</taxon>
        <taxon>Pseudomonadati</taxon>
        <taxon>Pseudomonadota</taxon>
        <taxon>Alphaproteobacteria</taxon>
        <taxon>Holosporales</taxon>
        <taxon>Holosporaceae</taxon>
        <taxon>Holospora</taxon>
    </lineage>
</organism>
<accession>A0A2S5R7D4</accession>
<gene>
    <name evidence="1" type="ORF">HCUR_01343</name>
</gene>
<reference evidence="1 2" key="1">
    <citation type="submission" date="2017-11" db="EMBL/GenBank/DDBJ databases">
        <title>Comparative genomic analysis of Holospora spp., intranuclear symbionts of paramecia.</title>
        <authorList>
            <person name="Garushyants S.K."/>
            <person name="Beliavskaya A."/>
            <person name="Malko D.B."/>
            <person name="Logacheva M.D."/>
            <person name="Rautian M.S."/>
            <person name="Gelfand M.S."/>
        </authorList>
    </citation>
    <scope>NUCLEOTIDE SEQUENCE [LARGE SCALE GENOMIC DNA]</scope>
    <source>
        <strain evidence="2">02AZ16</strain>
    </source>
</reference>
<protein>
    <submittedName>
        <fullName evidence="1">Uncharacterized protein</fullName>
    </submittedName>
</protein>